<dbReference type="InterPro" id="IPR036397">
    <property type="entry name" value="RNaseH_sf"/>
</dbReference>
<dbReference type="PANTHER" id="PTHR48475:SF1">
    <property type="entry name" value="RNASE H TYPE-1 DOMAIN-CONTAINING PROTEIN"/>
    <property type="match status" value="1"/>
</dbReference>
<evidence type="ECO:0008006" key="2">
    <source>
        <dbReference type="Google" id="ProtNLM"/>
    </source>
</evidence>
<name>A0A2N9GC39_FAGSY</name>
<dbReference type="GO" id="GO:0003676">
    <property type="term" value="F:nucleic acid binding"/>
    <property type="evidence" value="ECO:0007669"/>
    <property type="project" value="InterPro"/>
</dbReference>
<accession>A0A2N9GC39</accession>
<dbReference type="Gene3D" id="3.30.420.10">
    <property type="entry name" value="Ribonuclease H-like superfamily/Ribonuclease H"/>
    <property type="match status" value="1"/>
</dbReference>
<sequence length="347" mass="39308">MTRPFQKTSTMALVTFGDASSINDEVPREVGEVAFAEISDAIWTLRFDGSSTVFGGGAGVVLTKEGGDTLSMSFKLDFPCSNNAAEYEAYLTGDFALREPSLAPYRAIAQRLEDYFEELTIEYTQRSDNRHADALATLGSKSIFDGKSTDVTILKRSSPITQLLHEEFAAKPPQEEDWWLPLKESLTNPERGADLRDFKDYTLVAGELYRRLPRGVLARCISAKEAKKKLAKVHERTCRLKNPVPLYRCLQRIGYYWLEMKAQASEIQSSCSCCQHVFEKEEAYATFSTSDWRTPFLEYLLENILPETSKEAYHLKQLARRYFTKGGILFRKGLHGEPLRCLMLAKS</sequence>
<dbReference type="EMBL" id="OIVN01002050">
    <property type="protein sequence ID" value="SPD00146.1"/>
    <property type="molecule type" value="Genomic_DNA"/>
</dbReference>
<organism evidence="1">
    <name type="scientific">Fagus sylvatica</name>
    <name type="common">Beechnut</name>
    <dbReference type="NCBI Taxonomy" id="28930"/>
    <lineage>
        <taxon>Eukaryota</taxon>
        <taxon>Viridiplantae</taxon>
        <taxon>Streptophyta</taxon>
        <taxon>Embryophyta</taxon>
        <taxon>Tracheophyta</taxon>
        <taxon>Spermatophyta</taxon>
        <taxon>Magnoliopsida</taxon>
        <taxon>eudicotyledons</taxon>
        <taxon>Gunneridae</taxon>
        <taxon>Pentapetalae</taxon>
        <taxon>rosids</taxon>
        <taxon>fabids</taxon>
        <taxon>Fagales</taxon>
        <taxon>Fagaceae</taxon>
        <taxon>Fagus</taxon>
    </lineage>
</organism>
<proteinExistence type="predicted"/>
<dbReference type="SUPFAM" id="SSF53098">
    <property type="entry name" value="Ribonuclease H-like"/>
    <property type="match status" value="1"/>
</dbReference>
<gene>
    <name evidence="1" type="ORF">FSB_LOCUS28028</name>
</gene>
<dbReference type="AlphaFoldDB" id="A0A2N9GC39"/>
<reference evidence="1" key="1">
    <citation type="submission" date="2018-02" db="EMBL/GenBank/DDBJ databases">
        <authorList>
            <person name="Cohen D.B."/>
            <person name="Kent A.D."/>
        </authorList>
    </citation>
    <scope>NUCLEOTIDE SEQUENCE</scope>
</reference>
<dbReference type="Gene3D" id="1.10.340.70">
    <property type="match status" value="1"/>
</dbReference>
<evidence type="ECO:0000313" key="1">
    <source>
        <dbReference type="EMBL" id="SPD00146.1"/>
    </source>
</evidence>
<protein>
    <recommendedName>
        <fullName evidence="2">RNase H type-1 domain-containing protein</fullName>
    </recommendedName>
</protein>
<dbReference type="InterPro" id="IPR012337">
    <property type="entry name" value="RNaseH-like_sf"/>
</dbReference>
<dbReference type="PANTHER" id="PTHR48475">
    <property type="entry name" value="RIBONUCLEASE H"/>
    <property type="match status" value="1"/>
</dbReference>